<dbReference type="Proteomes" id="UP000830671">
    <property type="component" value="Chromosome 7"/>
</dbReference>
<comment type="similarity">
    <text evidence="1">Belongs to the CSN12 family.</text>
</comment>
<dbReference type="PANTHER" id="PTHR12732:SF0">
    <property type="entry name" value="PCI DOMAIN-CONTAINING PROTEIN 2"/>
    <property type="match status" value="1"/>
</dbReference>
<dbReference type="PANTHER" id="PTHR12732">
    <property type="entry name" value="UNCHARACTERIZED PROTEASOME COMPONENT REGION PCI-CONTAINING"/>
    <property type="match status" value="1"/>
</dbReference>
<sequence>MEPLFEEFRNAYKTRSGYSLAQTLQPFSPVNKPDKLRSIYLSTNVQEAKSDIKYMLLGRGSGSKKFKLDHEETTGWVEVYTAYWKAIGEILKVEGDSAAGGRSSSWTKVYESWKEFTTALIRGYTNYGFEAWTIPCLYLAGKHLRLFAISSDEERSTTEATADAMELADDYDPDLEKQKQLRDCEQQLKRIFTLCLSDRYVDKPECSWLVLIVYRAPLEESRKWAIYYIINLLFKTYFKLNSASLSRTILKALSTNRGDMPPLEAFPKSQRVTFKYYEGVLFFLEENYVEAEKHLTEAWSLCHKGAKSNQERILTYLIPCHLLTTHTLPSSKLLEPYPRLQKLFLPLSQCIRKGDLRNFDLALQEGEEEFVRRRIYLTLERGRDIALRNLLRKVFVAGGFEEAKETGTAPVRRTRVPVAEFTAAISLGSQETVDPDEVECLLANMIYKNLMKGYIARERGIVVLSKNGAFPGTGV</sequence>
<gene>
    <name evidence="4" type="ORF">CLUP02_13783</name>
</gene>
<dbReference type="GO" id="GO:0003723">
    <property type="term" value="F:RNA binding"/>
    <property type="evidence" value="ECO:0007669"/>
    <property type="project" value="InterPro"/>
</dbReference>
<evidence type="ECO:0000256" key="1">
    <source>
        <dbReference type="ARBA" id="ARBA00025771"/>
    </source>
</evidence>
<dbReference type="GO" id="GO:0003690">
    <property type="term" value="F:double-stranded DNA binding"/>
    <property type="evidence" value="ECO:0007669"/>
    <property type="project" value="InterPro"/>
</dbReference>
<dbReference type="InterPro" id="IPR000717">
    <property type="entry name" value="PCI_dom"/>
</dbReference>
<dbReference type="InterPro" id="IPR036388">
    <property type="entry name" value="WH-like_DNA-bd_sf"/>
</dbReference>
<dbReference type="Gene3D" id="1.10.10.10">
    <property type="entry name" value="Winged helix-like DNA-binding domain superfamily/Winged helix DNA-binding domain"/>
    <property type="match status" value="1"/>
</dbReference>
<dbReference type="FunFam" id="1.10.10.10:FF:000366">
    <property type="entry name" value="COP9 signalosome complex subunit"/>
    <property type="match status" value="1"/>
</dbReference>
<dbReference type="RefSeq" id="XP_049149866.1">
    <property type="nucleotide sequence ID" value="XM_049292720.1"/>
</dbReference>
<evidence type="ECO:0000313" key="5">
    <source>
        <dbReference type="Proteomes" id="UP000830671"/>
    </source>
</evidence>
<keyword evidence="5" id="KW-1185">Reference proteome</keyword>
<dbReference type="EMBL" id="CP019479">
    <property type="protein sequence ID" value="UQC88260.1"/>
    <property type="molecule type" value="Genomic_DNA"/>
</dbReference>
<evidence type="ECO:0000256" key="2">
    <source>
        <dbReference type="ARBA" id="ARBA00073854"/>
    </source>
</evidence>
<reference evidence="4" key="1">
    <citation type="journal article" date="2021" name="Mol. Plant Microbe Interact.">
        <title>Complete Genome Sequence of the Plant-Pathogenic Fungus Colletotrichum lupini.</title>
        <authorList>
            <person name="Baroncelli R."/>
            <person name="Pensec F."/>
            <person name="Da Lio D."/>
            <person name="Boufleur T."/>
            <person name="Vicente I."/>
            <person name="Sarrocco S."/>
            <person name="Picot A."/>
            <person name="Baraldi E."/>
            <person name="Sukno S."/>
            <person name="Thon M."/>
            <person name="Le Floch G."/>
        </authorList>
    </citation>
    <scope>NUCLEOTIDE SEQUENCE</scope>
    <source>
        <strain evidence="4">IMI 504893</strain>
    </source>
</reference>
<accession>A0A9Q8T3C2</accession>
<dbReference type="AlphaFoldDB" id="A0A9Q8T3C2"/>
<proteinExistence type="inferred from homology"/>
<name>A0A9Q8T3C2_9PEZI</name>
<protein>
    <recommendedName>
        <fullName evidence="2">Protein CSN12 homolog</fullName>
    </recommendedName>
</protein>
<dbReference type="SMART" id="SM00753">
    <property type="entry name" value="PAM"/>
    <property type="match status" value="1"/>
</dbReference>
<evidence type="ECO:0000259" key="3">
    <source>
        <dbReference type="PROSITE" id="PS50250"/>
    </source>
</evidence>
<organism evidence="4 5">
    <name type="scientific">Colletotrichum lupini</name>
    <dbReference type="NCBI Taxonomy" id="145971"/>
    <lineage>
        <taxon>Eukaryota</taxon>
        <taxon>Fungi</taxon>
        <taxon>Dikarya</taxon>
        <taxon>Ascomycota</taxon>
        <taxon>Pezizomycotina</taxon>
        <taxon>Sordariomycetes</taxon>
        <taxon>Hypocreomycetidae</taxon>
        <taxon>Glomerellales</taxon>
        <taxon>Glomerellaceae</taxon>
        <taxon>Colletotrichum</taxon>
        <taxon>Colletotrichum acutatum species complex</taxon>
    </lineage>
</organism>
<evidence type="ECO:0000313" key="4">
    <source>
        <dbReference type="EMBL" id="UQC88260.1"/>
    </source>
</evidence>
<feature type="domain" description="PCI" evidence="3">
    <location>
        <begin position="272"/>
        <end position="469"/>
    </location>
</feature>
<dbReference type="InterPro" id="IPR045114">
    <property type="entry name" value="Csn12-like"/>
</dbReference>
<dbReference type="PROSITE" id="PS50250">
    <property type="entry name" value="PCI"/>
    <property type="match status" value="1"/>
</dbReference>
<dbReference type="KEGG" id="clup:CLUP02_13783"/>
<dbReference type="Pfam" id="PF01399">
    <property type="entry name" value="PCI"/>
    <property type="match status" value="1"/>
</dbReference>
<dbReference type="GeneID" id="73347730"/>